<name>A0ABY6ULJ3_BIOOC</name>
<accession>A0ABY6ULJ3</accession>
<organism evidence="1 2">
    <name type="scientific">Bionectria ochroleuca</name>
    <name type="common">Gliocladium roseum</name>
    <dbReference type="NCBI Taxonomy" id="29856"/>
    <lineage>
        <taxon>Eukaryota</taxon>
        <taxon>Fungi</taxon>
        <taxon>Dikarya</taxon>
        <taxon>Ascomycota</taxon>
        <taxon>Pezizomycotina</taxon>
        <taxon>Sordariomycetes</taxon>
        <taxon>Hypocreomycetidae</taxon>
        <taxon>Hypocreales</taxon>
        <taxon>Bionectriaceae</taxon>
        <taxon>Clonostachys</taxon>
    </lineage>
</organism>
<sequence>MAFLDRFHDKLSSCRNKQLSQGCALDIHAVLDFILASGFISHGFSDTKRGFNQQQCFYTERVFLK</sequence>
<dbReference type="Proteomes" id="UP000766486">
    <property type="component" value="Unassembled WGS sequence"/>
</dbReference>
<evidence type="ECO:0000313" key="1">
    <source>
        <dbReference type="EMBL" id="VUC30884.1"/>
    </source>
</evidence>
<protein>
    <submittedName>
        <fullName evidence="1">Uncharacterized protein</fullName>
    </submittedName>
</protein>
<comment type="caution">
    <text evidence="1">The sequence shown here is derived from an EMBL/GenBank/DDBJ whole genome shotgun (WGS) entry which is preliminary data.</text>
</comment>
<keyword evidence="2" id="KW-1185">Reference proteome</keyword>
<dbReference type="EMBL" id="CABFNS010000826">
    <property type="protein sequence ID" value="VUC30884.1"/>
    <property type="molecule type" value="Genomic_DNA"/>
</dbReference>
<proteinExistence type="predicted"/>
<reference evidence="1 2" key="1">
    <citation type="submission" date="2019-06" db="EMBL/GenBank/DDBJ databases">
        <authorList>
            <person name="Broberg M."/>
        </authorList>
    </citation>
    <scope>NUCLEOTIDE SEQUENCE [LARGE SCALE GENOMIC DNA]</scope>
</reference>
<evidence type="ECO:0000313" key="2">
    <source>
        <dbReference type="Proteomes" id="UP000766486"/>
    </source>
</evidence>
<gene>
    <name evidence="1" type="ORF">CLO192961_LOCUS296232</name>
</gene>